<feature type="compositionally biased region" description="Basic residues" evidence="1">
    <location>
        <begin position="1"/>
        <end position="14"/>
    </location>
</feature>
<protein>
    <submittedName>
        <fullName evidence="2">Uncharacterized protein</fullName>
    </submittedName>
</protein>
<accession>A0A5E4BNF5</accession>
<feature type="compositionally biased region" description="Low complexity" evidence="1">
    <location>
        <begin position="249"/>
        <end position="261"/>
    </location>
</feature>
<organism evidence="2 3">
    <name type="scientific">Marmota monax</name>
    <name type="common">Woodchuck</name>
    <dbReference type="NCBI Taxonomy" id="9995"/>
    <lineage>
        <taxon>Eukaryota</taxon>
        <taxon>Metazoa</taxon>
        <taxon>Chordata</taxon>
        <taxon>Craniata</taxon>
        <taxon>Vertebrata</taxon>
        <taxon>Euteleostomi</taxon>
        <taxon>Mammalia</taxon>
        <taxon>Eutheria</taxon>
        <taxon>Euarchontoglires</taxon>
        <taxon>Glires</taxon>
        <taxon>Rodentia</taxon>
        <taxon>Sciuromorpha</taxon>
        <taxon>Sciuridae</taxon>
        <taxon>Xerinae</taxon>
        <taxon>Marmotini</taxon>
        <taxon>Marmota</taxon>
    </lineage>
</organism>
<reference evidence="2" key="1">
    <citation type="submission" date="2019-04" db="EMBL/GenBank/DDBJ databases">
        <authorList>
            <person name="Alioto T."/>
            <person name="Alioto T."/>
        </authorList>
    </citation>
    <scope>NUCLEOTIDE SEQUENCE [LARGE SCALE GENOMIC DNA]</scope>
</reference>
<dbReference type="AlphaFoldDB" id="A0A5E4BNF5"/>
<feature type="region of interest" description="Disordered" evidence="1">
    <location>
        <begin position="206"/>
        <end position="314"/>
    </location>
</feature>
<feature type="region of interest" description="Disordered" evidence="1">
    <location>
        <begin position="86"/>
        <end position="168"/>
    </location>
</feature>
<evidence type="ECO:0000313" key="3">
    <source>
        <dbReference type="Proteomes" id="UP000335636"/>
    </source>
</evidence>
<feature type="compositionally biased region" description="Gly residues" evidence="1">
    <location>
        <begin position="376"/>
        <end position="385"/>
    </location>
</feature>
<dbReference type="PANTHER" id="PTHR22674:SF4">
    <property type="entry name" value="NTPASE KAP FAMILY P-LOOP DOMAIN-CONTAINING PROTEIN 1"/>
    <property type="match status" value="1"/>
</dbReference>
<proteinExistence type="predicted"/>
<feature type="region of interest" description="Disordered" evidence="1">
    <location>
        <begin position="376"/>
        <end position="432"/>
    </location>
</feature>
<evidence type="ECO:0000313" key="2">
    <source>
        <dbReference type="EMBL" id="VTJ70511.1"/>
    </source>
</evidence>
<feature type="region of interest" description="Disordered" evidence="1">
    <location>
        <begin position="1"/>
        <end position="72"/>
    </location>
</feature>
<comment type="caution">
    <text evidence="2">The sequence shown here is derived from an EMBL/GenBank/DDBJ whole genome shotgun (WGS) entry which is preliminary data.</text>
</comment>
<keyword evidence="3" id="KW-1185">Reference proteome</keyword>
<name>A0A5E4BNF5_MARMO</name>
<feature type="compositionally biased region" description="Low complexity" evidence="1">
    <location>
        <begin position="214"/>
        <end position="226"/>
    </location>
</feature>
<feature type="compositionally biased region" description="Pro residues" evidence="1">
    <location>
        <begin position="126"/>
        <end position="147"/>
    </location>
</feature>
<feature type="compositionally biased region" description="Basic and acidic residues" evidence="1">
    <location>
        <begin position="25"/>
        <end position="36"/>
    </location>
</feature>
<dbReference type="InterPro" id="IPR052754">
    <property type="entry name" value="NTPase_KAP_P-loop"/>
</dbReference>
<dbReference type="PANTHER" id="PTHR22674">
    <property type="entry name" value="NTPASE, KAP FAMILY P-LOOP DOMAIN-CONTAINING 1"/>
    <property type="match status" value="1"/>
</dbReference>
<gene>
    <name evidence="2" type="ORF">MONAX_5E043755</name>
</gene>
<feature type="compositionally biased region" description="Low complexity" evidence="1">
    <location>
        <begin position="271"/>
        <end position="297"/>
    </location>
</feature>
<sequence length="594" mass="62528">MSRPAMSKHYKVHSTKSGQSPTERYFLDPEVGHQKELLQPLRARQAPSLPGQHCRSLEHGPAPLPGPGLAPLSGHHQALWPLLDLPGHPQWGPPSTPSEPCLEDSLRPRIYGSRNPGARMHKHPVVTPPALTPMPQPPSCPPTPPPRGLWSGAPGAPPRASPQDRPRRSWHLGCCQQWCQDPAAPRAHGPGWPCPRSHWQQAYHIHRGGGSGRRQGPQPRLLQQRQPQPPPPGPLRQRLCPVHGAQKGLPPTAAAPLRPAGAPQPPPAPSAAPATARASASSGPALPSAARALLEPSEPTETRPLPAPAACGSFTYGSGAQPGLRPLPSLPPFLPGPPAPWLALAVLLPHSGPGRRGVISARGRRWLPLPGLSGGHGGHGAGGNSDMGSLLASSGGGRVELQQEVGSEGGGASRESEAGATGSFGGTGADSGPIRTMGCMGGWQVPRGCKSGQEVLVAWQQRQGPSPAAHQVAQEVGGTLPTQAPCWCSNSRSKKVRSSKQHICHWRWRLPVTPETSIVAADLDHLGIREGLLMQGGAKDILTEDDVYCSCLAKTLCHVPVPVTVGFYAPFGCRLHMMLDKITSKDLGRGWGGS</sequence>
<dbReference type="EMBL" id="CABDUW010000509">
    <property type="protein sequence ID" value="VTJ70511.1"/>
    <property type="molecule type" value="Genomic_DNA"/>
</dbReference>
<evidence type="ECO:0000256" key="1">
    <source>
        <dbReference type="SAM" id="MobiDB-lite"/>
    </source>
</evidence>
<dbReference type="Proteomes" id="UP000335636">
    <property type="component" value="Unassembled WGS sequence"/>
</dbReference>